<feature type="transmembrane region" description="Helical" evidence="1">
    <location>
        <begin position="12"/>
        <end position="38"/>
    </location>
</feature>
<reference evidence="2 3" key="1">
    <citation type="journal article" date="2016" name="Nat. Commun.">
        <title>Thousands of microbial genomes shed light on interconnected biogeochemical processes in an aquifer system.</title>
        <authorList>
            <person name="Anantharaman K."/>
            <person name="Brown C.T."/>
            <person name="Hug L.A."/>
            <person name="Sharon I."/>
            <person name="Castelle C.J."/>
            <person name="Probst A.J."/>
            <person name="Thomas B.C."/>
            <person name="Singh A."/>
            <person name="Wilkins M.J."/>
            <person name="Karaoz U."/>
            <person name="Brodie E.L."/>
            <person name="Williams K.H."/>
            <person name="Hubbard S.S."/>
            <person name="Banfield J.F."/>
        </authorList>
    </citation>
    <scope>NUCLEOTIDE SEQUENCE [LARGE SCALE GENOMIC DNA]</scope>
</reference>
<gene>
    <name evidence="2" type="ORF">A2989_03960</name>
</gene>
<feature type="transmembrane region" description="Helical" evidence="1">
    <location>
        <begin position="44"/>
        <end position="65"/>
    </location>
</feature>
<keyword evidence="1" id="KW-0472">Membrane</keyword>
<accession>A0A1F4ZBV9</accession>
<comment type="caution">
    <text evidence="2">The sequence shown here is derived from an EMBL/GenBank/DDBJ whole genome shotgun (WGS) entry which is preliminary data.</text>
</comment>
<dbReference type="EMBL" id="MEXN01000005">
    <property type="protein sequence ID" value="OGD03800.1"/>
    <property type="molecule type" value="Genomic_DNA"/>
</dbReference>
<dbReference type="Proteomes" id="UP000177080">
    <property type="component" value="Unassembled WGS sequence"/>
</dbReference>
<keyword evidence="1" id="KW-0812">Transmembrane</keyword>
<sequence length="166" mass="17909">MRPTDEIVKASLGWVNVGLGLFIGVIVAGVGAFLWVFRDKLRDARALLTIAALLISLPLGVRLILERTSFRNIAAEELSIVAVEINQTTAGELVIYLTLSRPAVAYMEYKPSGLNKSTLVFALGKVEPRIGHTFVLSDVGQGGEAVFVLNGQKVLWQGVPLVIPGR</sequence>
<organism evidence="2 3">
    <name type="scientific">Candidatus Amesbacteria bacterium RIFCSPLOWO2_01_FULL_48_25</name>
    <dbReference type="NCBI Taxonomy" id="1797259"/>
    <lineage>
        <taxon>Bacteria</taxon>
        <taxon>Candidatus Amesiibacteriota</taxon>
    </lineage>
</organism>
<evidence type="ECO:0000256" key="1">
    <source>
        <dbReference type="SAM" id="Phobius"/>
    </source>
</evidence>
<protein>
    <submittedName>
        <fullName evidence="2">Uncharacterized protein</fullName>
    </submittedName>
</protein>
<proteinExistence type="predicted"/>
<keyword evidence="1" id="KW-1133">Transmembrane helix</keyword>
<evidence type="ECO:0000313" key="2">
    <source>
        <dbReference type="EMBL" id="OGD03800.1"/>
    </source>
</evidence>
<dbReference type="AlphaFoldDB" id="A0A1F4ZBV9"/>
<name>A0A1F4ZBV9_9BACT</name>
<evidence type="ECO:0000313" key="3">
    <source>
        <dbReference type="Proteomes" id="UP000177080"/>
    </source>
</evidence>